<dbReference type="AlphaFoldDB" id="A0AAW0N482"/>
<evidence type="ECO:0000313" key="4">
    <source>
        <dbReference type="Proteomes" id="UP001460270"/>
    </source>
</evidence>
<dbReference type="Proteomes" id="UP001460270">
    <property type="component" value="Unassembled WGS sequence"/>
</dbReference>
<keyword evidence="1" id="KW-0175">Coiled coil</keyword>
<dbReference type="GO" id="GO:0090063">
    <property type="term" value="P:positive regulation of microtubule nucleation"/>
    <property type="evidence" value="ECO:0007669"/>
    <property type="project" value="TreeGrafter"/>
</dbReference>
<feature type="compositionally biased region" description="Basic and acidic residues" evidence="2">
    <location>
        <begin position="240"/>
        <end position="338"/>
    </location>
</feature>
<dbReference type="InterPro" id="IPR052593">
    <property type="entry name" value="MT-associated_AKAP9-binding"/>
</dbReference>
<feature type="compositionally biased region" description="Polar residues" evidence="2">
    <location>
        <begin position="481"/>
        <end position="510"/>
    </location>
</feature>
<dbReference type="PANTHER" id="PTHR46501">
    <property type="entry name" value="MYOMEGALIN"/>
    <property type="match status" value="1"/>
</dbReference>
<organism evidence="3 4">
    <name type="scientific">Mugilogobius chulae</name>
    <name type="common">yellowstripe goby</name>
    <dbReference type="NCBI Taxonomy" id="88201"/>
    <lineage>
        <taxon>Eukaryota</taxon>
        <taxon>Metazoa</taxon>
        <taxon>Chordata</taxon>
        <taxon>Craniata</taxon>
        <taxon>Vertebrata</taxon>
        <taxon>Euteleostomi</taxon>
        <taxon>Actinopterygii</taxon>
        <taxon>Neopterygii</taxon>
        <taxon>Teleostei</taxon>
        <taxon>Neoteleostei</taxon>
        <taxon>Acanthomorphata</taxon>
        <taxon>Gobiaria</taxon>
        <taxon>Gobiiformes</taxon>
        <taxon>Gobioidei</taxon>
        <taxon>Gobiidae</taxon>
        <taxon>Gobionellinae</taxon>
        <taxon>Mugilogobius</taxon>
    </lineage>
</organism>
<dbReference type="EMBL" id="JBBPFD010000018">
    <property type="protein sequence ID" value="KAK7888795.1"/>
    <property type="molecule type" value="Genomic_DNA"/>
</dbReference>
<feature type="compositionally biased region" description="Basic and acidic residues" evidence="2">
    <location>
        <begin position="567"/>
        <end position="576"/>
    </location>
</feature>
<accession>A0AAW0N482</accession>
<dbReference type="GO" id="GO:0007098">
    <property type="term" value="P:centrosome cycle"/>
    <property type="evidence" value="ECO:0007669"/>
    <property type="project" value="TreeGrafter"/>
</dbReference>
<dbReference type="GO" id="GO:1903358">
    <property type="term" value="P:regulation of Golgi organization"/>
    <property type="evidence" value="ECO:0007669"/>
    <property type="project" value="TreeGrafter"/>
</dbReference>
<gene>
    <name evidence="3" type="ORF">WMY93_024355</name>
</gene>
<sequence length="641" mass="74056">MERQSDRLFHCENTSDLCLQELQTAQNQVQTLQAKIRISEDRNRLLQKRLGEMEVELRVVREEAQNQERSLQNLTDSLSCKEQEVFDLLRVVEEQNRALCSGHKQDSSPHFLELLKEQNDVIKALRSGLNSDQDQNQVWILKEQLKKTQDLQEQELVSELQRLRGRLRADFGPDRRLILGLDAQDEAPEAGGAVLDLGYETCEKSETEPERDTSSPEFDDLEMCLSLEPKLHWNSATYRPSEEQHSAPYRSSEEQHSATYRPSEEQHSATYRPSEEQHSATYRPSEEQHSATYRPSEEQHSATYRPSEEQHSATYRPSEEQHSATYRPSEEQHSATYRPAEEQHMKELLSRVESLENQIKTDSRTETEDKTGLISLVHLQARELSRLRQILRESRGLVQILVQSRTEQLKGLESLLVSREPDFTLGQTLREQLQETHRVTERLYSKISLKELPEDPDDKTELLAMRLSKELQQKDALIQSLRSKLSPDTPTENSDQSDCISYMSDGQLSNQDDDLGSETFSELQISQSEQSIHNSDQSERSFNYKSQSERSLHYNDQSERSFNYKSQSERSLHYNDQSERSLHYNDQSETNLHYSGQSERSFNYKANQREACTTAANRSLSLVTGSLAPVSRLSLLPKTFP</sequence>
<keyword evidence="4" id="KW-1185">Reference proteome</keyword>
<evidence type="ECO:0000313" key="3">
    <source>
        <dbReference type="EMBL" id="KAK7888795.1"/>
    </source>
</evidence>
<proteinExistence type="predicted"/>
<name>A0AAW0N482_9GOBI</name>
<comment type="caution">
    <text evidence="3">The sequence shown here is derived from an EMBL/GenBank/DDBJ whole genome shotgun (WGS) entry which is preliminary data.</text>
</comment>
<dbReference type="GO" id="GO:0005794">
    <property type="term" value="C:Golgi apparatus"/>
    <property type="evidence" value="ECO:0007669"/>
    <property type="project" value="TreeGrafter"/>
</dbReference>
<feature type="coiled-coil region" evidence="1">
    <location>
        <begin position="15"/>
        <end position="84"/>
    </location>
</feature>
<feature type="compositionally biased region" description="Basic and acidic residues" evidence="2">
    <location>
        <begin position="547"/>
        <end position="559"/>
    </location>
</feature>
<reference evidence="4" key="1">
    <citation type="submission" date="2024-04" db="EMBL/GenBank/DDBJ databases">
        <title>Salinicola lusitanus LLJ914,a marine bacterium isolated from the Okinawa Trough.</title>
        <authorList>
            <person name="Li J."/>
        </authorList>
    </citation>
    <scope>NUCLEOTIDE SEQUENCE [LARGE SCALE GENOMIC DNA]</scope>
</reference>
<evidence type="ECO:0000256" key="1">
    <source>
        <dbReference type="SAM" id="Coils"/>
    </source>
</evidence>
<evidence type="ECO:0000256" key="2">
    <source>
        <dbReference type="SAM" id="MobiDB-lite"/>
    </source>
</evidence>
<dbReference type="GO" id="GO:0060090">
    <property type="term" value="F:molecular adaptor activity"/>
    <property type="evidence" value="ECO:0007669"/>
    <property type="project" value="TreeGrafter"/>
</dbReference>
<feature type="region of interest" description="Disordered" evidence="2">
    <location>
        <begin position="481"/>
        <end position="576"/>
    </location>
</feature>
<feature type="compositionally biased region" description="Low complexity" evidence="2">
    <location>
        <begin position="521"/>
        <end position="532"/>
    </location>
</feature>
<dbReference type="PANTHER" id="PTHR46501:SF6">
    <property type="entry name" value="SI:CH73-95L15.5"/>
    <property type="match status" value="1"/>
</dbReference>
<feature type="coiled-coil region" evidence="1">
    <location>
        <begin position="338"/>
        <end position="365"/>
    </location>
</feature>
<dbReference type="GO" id="GO:0005813">
    <property type="term" value="C:centrosome"/>
    <property type="evidence" value="ECO:0007669"/>
    <property type="project" value="TreeGrafter"/>
</dbReference>
<protein>
    <submittedName>
        <fullName evidence="3">Uncharacterized protein</fullName>
    </submittedName>
</protein>
<feature type="region of interest" description="Disordered" evidence="2">
    <location>
        <begin position="238"/>
        <end position="338"/>
    </location>
</feature>